<evidence type="ECO:0000313" key="3">
    <source>
        <dbReference type="EMBL" id="PON88114.1"/>
    </source>
</evidence>
<sequence length="131" mass="14835">MVAYNDTTQILQLSAQCFKANSSFEAELLALNFGVEICRSLNWHNVVFFTDCLEVVKSILDSTCPVWSLLYLCLFVCNVVSSFNYSVVWIPRTLNGSTHTLASWAFQYKRSGSFVSWEVAPVVTTNLFVDR</sequence>
<dbReference type="AlphaFoldDB" id="A0A2P5ERD4"/>
<dbReference type="GO" id="GO:0004523">
    <property type="term" value="F:RNA-DNA hybrid ribonuclease activity"/>
    <property type="evidence" value="ECO:0007669"/>
    <property type="project" value="InterPro"/>
</dbReference>
<evidence type="ECO:0000259" key="2">
    <source>
        <dbReference type="Pfam" id="PF13456"/>
    </source>
</evidence>
<gene>
    <name evidence="3" type="ORF">TorRG33x02_161400</name>
</gene>
<feature type="transmembrane region" description="Helical" evidence="1">
    <location>
        <begin position="69"/>
        <end position="90"/>
    </location>
</feature>
<dbReference type="Pfam" id="PF13456">
    <property type="entry name" value="RVT_3"/>
    <property type="match status" value="1"/>
</dbReference>
<comment type="caution">
    <text evidence="3">The sequence shown here is derived from an EMBL/GenBank/DDBJ whole genome shotgun (WGS) entry which is preliminary data.</text>
</comment>
<dbReference type="InterPro" id="IPR052929">
    <property type="entry name" value="RNase_H-like_EbsB-rel"/>
</dbReference>
<keyword evidence="1" id="KW-0812">Transmembrane</keyword>
<dbReference type="CDD" id="cd06222">
    <property type="entry name" value="RNase_H_like"/>
    <property type="match status" value="1"/>
</dbReference>
<evidence type="ECO:0000256" key="1">
    <source>
        <dbReference type="SAM" id="Phobius"/>
    </source>
</evidence>
<feature type="domain" description="RNase H type-1" evidence="2">
    <location>
        <begin position="17"/>
        <end position="105"/>
    </location>
</feature>
<name>A0A2P5ERD4_TREOI</name>
<dbReference type="SUPFAM" id="SSF53098">
    <property type="entry name" value="Ribonuclease H-like"/>
    <property type="match status" value="1"/>
</dbReference>
<protein>
    <submittedName>
        <fullName evidence="3">Ribonuclease H-like domain containing protein</fullName>
    </submittedName>
</protein>
<organism evidence="3 4">
    <name type="scientific">Trema orientale</name>
    <name type="common">Charcoal tree</name>
    <name type="synonym">Celtis orientalis</name>
    <dbReference type="NCBI Taxonomy" id="63057"/>
    <lineage>
        <taxon>Eukaryota</taxon>
        <taxon>Viridiplantae</taxon>
        <taxon>Streptophyta</taxon>
        <taxon>Embryophyta</taxon>
        <taxon>Tracheophyta</taxon>
        <taxon>Spermatophyta</taxon>
        <taxon>Magnoliopsida</taxon>
        <taxon>eudicotyledons</taxon>
        <taxon>Gunneridae</taxon>
        <taxon>Pentapetalae</taxon>
        <taxon>rosids</taxon>
        <taxon>fabids</taxon>
        <taxon>Rosales</taxon>
        <taxon>Cannabaceae</taxon>
        <taxon>Trema</taxon>
    </lineage>
</organism>
<keyword evidence="4" id="KW-1185">Reference proteome</keyword>
<dbReference type="Proteomes" id="UP000237000">
    <property type="component" value="Unassembled WGS sequence"/>
</dbReference>
<dbReference type="InterPro" id="IPR012337">
    <property type="entry name" value="RNaseH-like_sf"/>
</dbReference>
<accession>A0A2P5ERD4</accession>
<dbReference type="GO" id="GO:0003676">
    <property type="term" value="F:nucleic acid binding"/>
    <property type="evidence" value="ECO:0007669"/>
    <property type="project" value="InterPro"/>
</dbReference>
<dbReference type="OrthoDB" id="588006at2759"/>
<dbReference type="InterPro" id="IPR002156">
    <property type="entry name" value="RNaseH_domain"/>
</dbReference>
<keyword evidence="1" id="KW-0472">Membrane</keyword>
<keyword evidence="1" id="KW-1133">Transmembrane helix</keyword>
<dbReference type="EMBL" id="JXTC01000109">
    <property type="protein sequence ID" value="PON88114.1"/>
    <property type="molecule type" value="Genomic_DNA"/>
</dbReference>
<dbReference type="PANTHER" id="PTHR47074">
    <property type="entry name" value="BNAC02G40300D PROTEIN"/>
    <property type="match status" value="1"/>
</dbReference>
<evidence type="ECO:0000313" key="4">
    <source>
        <dbReference type="Proteomes" id="UP000237000"/>
    </source>
</evidence>
<proteinExistence type="predicted"/>
<dbReference type="PANTHER" id="PTHR47074:SF74">
    <property type="match status" value="1"/>
</dbReference>
<dbReference type="InterPro" id="IPR044730">
    <property type="entry name" value="RNase_H-like_dom_plant"/>
</dbReference>
<dbReference type="InParanoid" id="A0A2P5ERD4"/>
<reference evidence="4" key="1">
    <citation type="submission" date="2016-06" db="EMBL/GenBank/DDBJ databases">
        <title>Parallel loss of symbiosis genes in relatives of nitrogen-fixing non-legume Parasponia.</title>
        <authorList>
            <person name="Van Velzen R."/>
            <person name="Holmer R."/>
            <person name="Bu F."/>
            <person name="Rutten L."/>
            <person name="Van Zeijl A."/>
            <person name="Liu W."/>
            <person name="Santuari L."/>
            <person name="Cao Q."/>
            <person name="Sharma T."/>
            <person name="Shen D."/>
            <person name="Roswanjaya Y."/>
            <person name="Wardhani T."/>
            <person name="Kalhor M.S."/>
            <person name="Jansen J."/>
            <person name="Van den Hoogen J."/>
            <person name="Gungor B."/>
            <person name="Hartog M."/>
            <person name="Hontelez J."/>
            <person name="Verver J."/>
            <person name="Yang W.-C."/>
            <person name="Schijlen E."/>
            <person name="Repin R."/>
            <person name="Schilthuizen M."/>
            <person name="Schranz E."/>
            <person name="Heidstra R."/>
            <person name="Miyata K."/>
            <person name="Fedorova E."/>
            <person name="Kohlen W."/>
            <person name="Bisseling T."/>
            <person name="Smit S."/>
            <person name="Geurts R."/>
        </authorList>
    </citation>
    <scope>NUCLEOTIDE SEQUENCE [LARGE SCALE GENOMIC DNA]</scope>
    <source>
        <strain evidence="4">cv. RG33-2</strain>
    </source>
</reference>
<dbReference type="Gene3D" id="3.30.420.10">
    <property type="entry name" value="Ribonuclease H-like superfamily/Ribonuclease H"/>
    <property type="match status" value="1"/>
</dbReference>
<dbReference type="InterPro" id="IPR036397">
    <property type="entry name" value="RNaseH_sf"/>
</dbReference>